<sequence length="226" mass="26493">MEFNFQQYFNRTFPFWNRITDSQKEEYIQNSFLSNFKKGQFVHDPMGQCFGMLTVYKGQLRVFIQSENGKEVTLYRIDEGETCTLATSCIMDEITFDVFIEATRDSTLVVTNSSYLNRVSEDNVYVQNFIYKQTTEKFSSVMWSMQQILFLSFDKRLASYLYDEVIRTNESSLVVTHDEIAKELGSAREVVSRMLKYFQKEGFVILERGKVEIVNKDAIRKIAIES</sequence>
<dbReference type="SMART" id="SM00419">
    <property type="entry name" value="HTH_CRP"/>
    <property type="match status" value="1"/>
</dbReference>
<dbReference type="PRINTS" id="PR00034">
    <property type="entry name" value="HTHCRP"/>
</dbReference>
<feature type="domain" description="HTH crp-type" evidence="4">
    <location>
        <begin position="151"/>
        <end position="217"/>
    </location>
</feature>
<dbReference type="InterPro" id="IPR036390">
    <property type="entry name" value="WH_DNA-bd_sf"/>
</dbReference>
<reference evidence="5 6" key="1">
    <citation type="submission" date="2016-11" db="EMBL/GenBank/DDBJ databases">
        <authorList>
            <person name="Jaros S."/>
            <person name="Januszkiewicz K."/>
            <person name="Wedrychowicz H."/>
        </authorList>
    </citation>
    <scope>NUCLEOTIDE SEQUENCE [LARGE SCALE GENOMIC DNA]</scope>
    <source>
        <strain evidence="5 6">DSM 15930</strain>
    </source>
</reference>
<dbReference type="Pfam" id="PF13545">
    <property type="entry name" value="HTH_Crp_2"/>
    <property type="match status" value="1"/>
</dbReference>
<dbReference type="InterPro" id="IPR014710">
    <property type="entry name" value="RmlC-like_jellyroll"/>
</dbReference>
<keyword evidence="2" id="KW-0238">DNA-binding</keyword>
<gene>
    <name evidence="5" type="ORF">SAMN02746066_01104</name>
</gene>
<dbReference type="GO" id="GO:0003677">
    <property type="term" value="F:DNA binding"/>
    <property type="evidence" value="ECO:0007669"/>
    <property type="project" value="UniProtKB-KW"/>
</dbReference>
<evidence type="ECO:0000313" key="6">
    <source>
        <dbReference type="Proteomes" id="UP000184038"/>
    </source>
</evidence>
<dbReference type="GO" id="GO:0006355">
    <property type="term" value="P:regulation of DNA-templated transcription"/>
    <property type="evidence" value="ECO:0007669"/>
    <property type="project" value="InterPro"/>
</dbReference>
<dbReference type="InterPro" id="IPR012318">
    <property type="entry name" value="HTH_CRP"/>
</dbReference>
<evidence type="ECO:0000259" key="4">
    <source>
        <dbReference type="PROSITE" id="PS51063"/>
    </source>
</evidence>
<dbReference type="Gene3D" id="2.60.120.10">
    <property type="entry name" value="Jelly Rolls"/>
    <property type="match status" value="1"/>
</dbReference>
<evidence type="ECO:0000256" key="1">
    <source>
        <dbReference type="ARBA" id="ARBA00023015"/>
    </source>
</evidence>
<dbReference type="STRING" id="1120996.SAMN02746066_01104"/>
<accession>A0A1M7GTI5</accession>
<dbReference type="InterPro" id="IPR018490">
    <property type="entry name" value="cNMP-bd_dom_sf"/>
</dbReference>
<dbReference type="OrthoDB" id="9776746at2"/>
<dbReference type="InterPro" id="IPR036388">
    <property type="entry name" value="WH-like_DNA-bd_sf"/>
</dbReference>
<dbReference type="AlphaFoldDB" id="A0A1M7GTI5"/>
<dbReference type="Proteomes" id="UP000184038">
    <property type="component" value="Unassembled WGS sequence"/>
</dbReference>
<name>A0A1M7GTI5_9FIRM</name>
<dbReference type="SUPFAM" id="SSF51206">
    <property type="entry name" value="cAMP-binding domain-like"/>
    <property type="match status" value="1"/>
</dbReference>
<evidence type="ECO:0000256" key="2">
    <source>
        <dbReference type="ARBA" id="ARBA00023125"/>
    </source>
</evidence>
<dbReference type="CDD" id="cd00092">
    <property type="entry name" value="HTH_CRP"/>
    <property type="match status" value="1"/>
</dbReference>
<proteinExistence type="predicted"/>
<evidence type="ECO:0000256" key="3">
    <source>
        <dbReference type="ARBA" id="ARBA00023163"/>
    </source>
</evidence>
<evidence type="ECO:0000313" key="5">
    <source>
        <dbReference type="EMBL" id="SHM19438.1"/>
    </source>
</evidence>
<organism evidence="5 6">
    <name type="scientific">Anaerosporobacter mobilis DSM 15930</name>
    <dbReference type="NCBI Taxonomy" id="1120996"/>
    <lineage>
        <taxon>Bacteria</taxon>
        <taxon>Bacillati</taxon>
        <taxon>Bacillota</taxon>
        <taxon>Clostridia</taxon>
        <taxon>Lachnospirales</taxon>
        <taxon>Lachnospiraceae</taxon>
        <taxon>Anaerosporobacter</taxon>
    </lineage>
</organism>
<keyword evidence="6" id="KW-1185">Reference proteome</keyword>
<dbReference type="PROSITE" id="PS51063">
    <property type="entry name" value="HTH_CRP_2"/>
    <property type="match status" value="1"/>
</dbReference>
<dbReference type="EMBL" id="FRCP01000007">
    <property type="protein sequence ID" value="SHM19438.1"/>
    <property type="molecule type" value="Genomic_DNA"/>
</dbReference>
<protein>
    <submittedName>
        <fullName evidence="5">CRP/FNR family transcriptional regulator, anaerobic regulatory protein</fullName>
    </submittedName>
</protein>
<dbReference type="RefSeq" id="WP_073284254.1">
    <property type="nucleotide sequence ID" value="NZ_FRCP01000007.1"/>
</dbReference>
<dbReference type="Gene3D" id="1.10.10.10">
    <property type="entry name" value="Winged helix-like DNA-binding domain superfamily/Winged helix DNA-binding domain"/>
    <property type="match status" value="1"/>
</dbReference>
<dbReference type="SUPFAM" id="SSF46785">
    <property type="entry name" value="Winged helix' DNA-binding domain"/>
    <property type="match status" value="1"/>
</dbReference>
<keyword evidence="1" id="KW-0805">Transcription regulation</keyword>
<keyword evidence="3" id="KW-0804">Transcription</keyword>